<evidence type="ECO:0000313" key="18">
    <source>
        <dbReference type="EMBL" id="CDU22534.1"/>
    </source>
</evidence>
<evidence type="ECO:0000313" key="19">
    <source>
        <dbReference type="EMBL" id="CDW97021.1"/>
    </source>
</evidence>
<organism evidence="19 20">
    <name type="scientific">Sporisorium scitamineum</name>
    <dbReference type="NCBI Taxonomy" id="49012"/>
    <lineage>
        <taxon>Eukaryota</taxon>
        <taxon>Fungi</taxon>
        <taxon>Dikarya</taxon>
        <taxon>Basidiomycota</taxon>
        <taxon>Ustilaginomycotina</taxon>
        <taxon>Ustilaginomycetes</taxon>
        <taxon>Ustilaginales</taxon>
        <taxon>Ustilaginaceae</taxon>
        <taxon>Sporisorium</taxon>
    </lineage>
</organism>
<dbReference type="PANTHER" id="PTHR28025">
    <property type="entry name" value="DASH COMPLEX SUBUNIT DAD1"/>
    <property type="match status" value="1"/>
</dbReference>
<evidence type="ECO:0000256" key="2">
    <source>
        <dbReference type="ARBA" id="ARBA00004186"/>
    </source>
</evidence>
<dbReference type="GO" id="GO:0051301">
    <property type="term" value="P:cell division"/>
    <property type="evidence" value="ECO:0007669"/>
    <property type="project" value="UniProtKB-KW"/>
</dbReference>
<dbReference type="GO" id="GO:0044732">
    <property type="term" value="C:mitotic spindle pole body"/>
    <property type="evidence" value="ECO:0007669"/>
    <property type="project" value="TreeGrafter"/>
</dbReference>
<keyword evidence="10" id="KW-0498">Mitosis</keyword>
<dbReference type="OrthoDB" id="5566853at2759"/>
<evidence type="ECO:0000256" key="14">
    <source>
        <dbReference type="ARBA" id="ARBA00023306"/>
    </source>
</evidence>
<keyword evidence="15" id="KW-0137">Centromere</keyword>
<accession>A0A0F7S3V5</accession>
<dbReference type="GO" id="GO:0042729">
    <property type="term" value="C:DASH complex"/>
    <property type="evidence" value="ECO:0007669"/>
    <property type="project" value="InterPro"/>
</dbReference>
<feature type="region of interest" description="Disordered" evidence="17">
    <location>
        <begin position="99"/>
        <end position="188"/>
    </location>
</feature>
<evidence type="ECO:0000256" key="6">
    <source>
        <dbReference type="ARBA" id="ARBA00022454"/>
    </source>
</evidence>
<name>A0A0F7S3V5_9BASI</name>
<dbReference type="Pfam" id="PF08649">
    <property type="entry name" value="DASH_Dad1"/>
    <property type="match status" value="1"/>
</dbReference>
<evidence type="ECO:0000256" key="1">
    <source>
        <dbReference type="ARBA" id="ARBA00004123"/>
    </source>
</evidence>
<keyword evidence="14" id="KW-0131">Cell cycle</keyword>
<proteinExistence type="inferred from homology"/>
<evidence type="ECO:0000256" key="13">
    <source>
        <dbReference type="ARBA" id="ARBA00023242"/>
    </source>
</evidence>
<comment type="similarity">
    <text evidence="4">Belongs to the DASH complex DAD1 family.</text>
</comment>
<protein>
    <recommendedName>
        <fullName evidence="5">DASH complex subunit DAD1</fullName>
    </recommendedName>
    <alternativeName>
        <fullName evidence="16">Outer kinetochore protein DAD1</fullName>
    </alternativeName>
</protein>
<evidence type="ECO:0000256" key="12">
    <source>
        <dbReference type="ARBA" id="ARBA00023212"/>
    </source>
</evidence>
<evidence type="ECO:0000256" key="9">
    <source>
        <dbReference type="ARBA" id="ARBA00022701"/>
    </source>
</evidence>
<sequence>MMDQHHHHNSSSSYDEPQHPSSSASSSGANASNASDAGFFERERNRLIQDISKGVESILGNANAVNRKVEESISVGKEFHPISELWSKFERIMQASGISNLHPQPATSSANSNTNTATSAGGNGNGASGGEDKENAVVGGMGGVATPKRKPSGEEGAEDGVGLKFELTTSTAGLPPGVAPGGGRIYAA</sequence>
<dbReference type="EMBL" id="CCFA01001166">
    <property type="protein sequence ID" value="CDW97021.1"/>
    <property type="molecule type" value="Genomic_DNA"/>
</dbReference>
<keyword evidence="11" id="KW-0995">Kinetochore</keyword>
<dbReference type="GO" id="GO:0072686">
    <property type="term" value="C:mitotic spindle"/>
    <property type="evidence" value="ECO:0007669"/>
    <property type="project" value="InterPro"/>
</dbReference>
<keyword evidence="9" id="KW-0493">Microtubule</keyword>
<feature type="compositionally biased region" description="Low complexity" evidence="17">
    <location>
        <begin position="106"/>
        <end position="120"/>
    </location>
</feature>
<keyword evidence="13" id="KW-0539">Nucleus</keyword>
<evidence type="ECO:0000256" key="5">
    <source>
        <dbReference type="ARBA" id="ARBA00020261"/>
    </source>
</evidence>
<evidence type="ECO:0000256" key="17">
    <source>
        <dbReference type="SAM" id="MobiDB-lite"/>
    </source>
</evidence>
<comment type="subcellular location">
    <subcellularLocation>
        <location evidence="3">Chromosome</location>
        <location evidence="3">Centromere</location>
        <location evidence="3">Kinetochore</location>
    </subcellularLocation>
    <subcellularLocation>
        <location evidence="2">Cytoplasm</location>
        <location evidence="2">Cytoskeleton</location>
        <location evidence="2">Spindle</location>
    </subcellularLocation>
    <subcellularLocation>
        <location evidence="1">Nucleus</location>
    </subcellularLocation>
</comment>
<gene>
    <name evidence="19" type="primary">SSCI22290.1</name>
    <name evidence="18" type="ORF">SPSC_01164</name>
</gene>
<dbReference type="EMBL" id="LK056656">
    <property type="protein sequence ID" value="CDU22534.1"/>
    <property type="molecule type" value="Genomic_DNA"/>
</dbReference>
<keyword evidence="8" id="KW-0132">Cell division</keyword>
<evidence type="ECO:0000256" key="4">
    <source>
        <dbReference type="ARBA" id="ARBA00010146"/>
    </source>
</evidence>
<evidence type="ECO:0000256" key="7">
    <source>
        <dbReference type="ARBA" id="ARBA00022490"/>
    </source>
</evidence>
<evidence type="ECO:0000256" key="3">
    <source>
        <dbReference type="ARBA" id="ARBA00004629"/>
    </source>
</evidence>
<reference evidence="20" key="2">
    <citation type="submission" date="2014-06" db="EMBL/GenBank/DDBJ databases">
        <authorList>
            <person name="Berkman P.J."/>
        </authorList>
    </citation>
    <scope>NUCLEOTIDE SEQUENCE [LARGE SCALE GENOMIC DNA]</scope>
</reference>
<evidence type="ECO:0000256" key="11">
    <source>
        <dbReference type="ARBA" id="ARBA00022838"/>
    </source>
</evidence>
<keyword evidence="12" id="KW-0206">Cytoskeleton</keyword>
<feature type="compositionally biased region" description="Gly residues" evidence="17">
    <location>
        <begin position="179"/>
        <end position="188"/>
    </location>
</feature>
<reference evidence="19" key="3">
    <citation type="submission" date="2014-06" db="EMBL/GenBank/DDBJ databases">
        <authorList>
            <person name="Berkman J.Paul."/>
        </authorList>
    </citation>
    <scope>NUCLEOTIDE SEQUENCE [LARGE SCALE GENOMIC DNA]</scope>
</reference>
<evidence type="ECO:0000256" key="16">
    <source>
        <dbReference type="ARBA" id="ARBA00030566"/>
    </source>
</evidence>
<dbReference type="PANTHER" id="PTHR28025:SF1">
    <property type="entry name" value="DASH COMPLEX SUBUNIT DAD1"/>
    <property type="match status" value="1"/>
</dbReference>
<dbReference type="GO" id="GO:0051010">
    <property type="term" value="F:microtubule plus-end binding"/>
    <property type="evidence" value="ECO:0007669"/>
    <property type="project" value="TreeGrafter"/>
</dbReference>
<evidence type="ECO:0000256" key="8">
    <source>
        <dbReference type="ARBA" id="ARBA00022618"/>
    </source>
</evidence>
<evidence type="ECO:0000256" key="15">
    <source>
        <dbReference type="ARBA" id="ARBA00023328"/>
    </source>
</evidence>
<keyword evidence="20" id="KW-1185">Reference proteome</keyword>
<keyword evidence="7" id="KW-0963">Cytoplasm</keyword>
<dbReference type="Proteomes" id="UP000242770">
    <property type="component" value="Unassembled WGS sequence"/>
</dbReference>
<keyword evidence="6" id="KW-0158">Chromosome</keyword>
<reference evidence="18" key="1">
    <citation type="submission" date="2014-06" db="EMBL/GenBank/DDBJ databases">
        <authorList>
            <person name="Ju J."/>
            <person name="Zhang J."/>
        </authorList>
    </citation>
    <scope>NUCLEOTIDE SEQUENCE</scope>
    <source>
        <strain evidence="18">SscI8</strain>
    </source>
</reference>
<evidence type="ECO:0000256" key="10">
    <source>
        <dbReference type="ARBA" id="ARBA00022776"/>
    </source>
</evidence>
<dbReference type="AlphaFoldDB" id="A0A0F7S3V5"/>
<feature type="compositionally biased region" description="Low complexity" evidence="17">
    <location>
        <begin position="21"/>
        <end position="38"/>
    </location>
</feature>
<dbReference type="GO" id="GO:0005876">
    <property type="term" value="C:spindle microtubule"/>
    <property type="evidence" value="ECO:0007669"/>
    <property type="project" value="TreeGrafter"/>
</dbReference>
<dbReference type="InterPro" id="IPR013958">
    <property type="entry name" value="DASH_Dad1"/>
</dbReference>
<evidence type="ECO:0000313" key="20">
    <source>
        <dbReference type="Proteomes" id="UP000242770"/>
    </source>
</evidence>
<feature type="region of interest" description="Disordered" evidence="17">
    <location>
        <begin position="1"/>
        <end position="38"/>
    </location>
</feature>